<organism evidence="1 2">
    <name type="scientific">Nocardioides astragali</name>
    <dbReference type="NCBI Taxonomy" id="1776736"/>
    <lineage>
        <taxon>Bacteria</taxon>
        <taxon>Bacillati</taxon>
        <taxon>Actinomycetota</taxon>
        <taxon>Actinomycetes</taxon>
        <taxon>Propionibacteriales</taxon>
        <taxon>Nocardioidaceae</taxon>
        <taxon>Nocardioides</taxon>
    </lineage>
</organism>
<sequence length="240" mass="27363">MDDLRELAVAAHGGLDKWNQLSVVTMHMHTGGALWAIKGQDGVINDSRVRVELHRQLVSHAPFGAPDLHDVYTPDLVTIENDDGTVIDQRANPRSSFTGHTLETPWDRLHLAYFAGYAMWTYLTQPFSWTRPGVEIEELTPWQEDGEEWRRLRVLFPAGIATHSRENVYYLDDRGLIRRHDYTTEVLGSTSPAAHYGTRHREFNGISVPTRRRVHLVDENGSVMPQPVVVSIDLDDVRFE</sequence>
<proteinExistence type="predicted"/>
<comment type="caution">
    <text evidence="1">The sequence shown here is derived from an EMBL/GenBank/DDBJ whole genome shotgun (WGS) entry which is preliminary data.</text>
</comment>
<dbReference type="EMBL" id="JBHTCH010000021">
    <property type="protein sequence ID" value="MFC7362198.1"/>
    <property type="molecule type" value="Genomic_DNA"/>
</dbReference>
<evidence type="ECO:0000313" key="2">
    <source>
        <dbReference type="Proteomes" id="UP001596524"/>
    </source>
</evidence>
<dbReference type="Proteomes" id="UP001596524">
    <property type="component" value="Unassembled WGS sequence"/>
</dbReference>
<evidence type="ECO:0000313" key="1">
    <source>
        <dbReference type="EMBL" id="MFC7362198.1"/>
    </source>
</evidence>
<dbReference type="RefSeq" id="WP_255892073.1">
    <property type="nucleotide sequence ID" value="NZ_JAFMZM010000005.1"/>
</dbReference>
<keyword evidence="2" id="KW-1185">Reference proteome</keyword>
<gene>
    <name evidence="1" type="ORF">ACFQO6_18135</name>
</gene>
<protein>
    <submittedName>
        <fullName evidence="1">Uncharacterized protein</fullName>
    </submittedName>
</protein>
<reference evidence="2" key="1">
    <citation type="journal article" date="2019" name="Int. J. Syst. Evol. Microbiol.">
        <title>The Global Catalogue of Microorganisms (GCM) 10K type strain sequencing project: providing services to taxonomists for standard genome sequencing and annotation.</title>
        <authorList>
            <consortium name="The Broad Institute Genomics Platform"/>
            <consortium name="The Broad Institute Genome Sequencing Center for Infectious Disease"/>
            <person name="Wu L."/>
            <person name="Ma J."/>
        </authorList>
    </citation>
    <scope>NUCLEOTIDE SEQUENCE [LARGE SCALE GENOMIC DNA]</scope>
    <source>
        <strain evidence="2">FCH27</strain>
    </source>
</reference>
<name>A0ABW2N7I0_9ACTN</name>
<accession>A0ABW2N7I0</accession>